<dbReference type="InterPro" id="IPR006683">
    <property type="entry name" value="Thioestr_dom"/>
</dbReference>
<comment type="caution">
    <text evidence="2">The sequence shown here is derived from an EMBL/GenBank/DDBJ whole genome shotgun (WGS) entry which is preliminary data.</text>
</comment>
<gene>
    <name evidence="2" type="ORF">BJI46_07085</name>
</gene>
<dbReference type="CDD" id="cd03443">
    <property type="entry name" value="PaaI_thioesterase"/>
    <property type="match status" value="1"/>
</dbReference>
<protein>
    <recommendedName>
        <fullName evidence="1">Thioesterase domain-containing protein</fullName>
    </recommendedName>
</protein>
<organism evidence="2 3">
    <name type="scientific">Acinetobacter qingfengensis</name>
    <dbReference type="NCBI Taxonomy" id="1262585"/>
    <lineage>
        <taxon>Bacteria</taxon>
        <taxon>Pseudomonadati</taxon>
        <taxon>Pseudomonadota</taxon>
        <taxon>Gammaproteobacteria</taxon>
        <taxon>Moraxellales</taxon>
        <taxon>Moraxellaceae</taxon>
        <taxon>Acinetobacter</taxon>
    </lineage>
</organism>
<dbReference type="STRING" id="1262585.BJI46_07085"/>
<reference evidence="2 3" key="1">
    <citation type="submission" date="2016-09" db="EMBL/GenBank/DDBJ databases">
        <authorList>
            <person name="Capua I."/>
            <person name="De Benedictis P."/>
            <person name="Joannis T."/>
            <person name="Lombin L.H."/>
            <person name="Cattoli G."/>
        </authorList>
    </citation>
    <scope>NUCLEOTIDE SEQUENCE [LARGE SCALE GENOMIC DNA]</scope>
    <source>
        <strain evidence="2 3">ANC 4671</strain>
    </source>
</reference>
<accession>A0A1E7QWK4</accession>
<evidence type="ECO:0000259" key="1">
    <source>
        <dbReference type="Pfam" id="PF03061"/>
    </source>
</evidence>
<dbReference type="InterPro" id="IPR029069">
    <property type="entry name" value="HotDog_dom_sf"/>
</dbReference>
<keyword evidence="3" id="KW-1185">Reference proteome</keyword>
<name>A0A1E7QWK4_9GAMM</name>
<dbReference type="EMBL" id="MKKK01000074">
    <property type="protein sequence ID" value="OEY91492.1"/>
    <property type="molecule type" value="Genomic_DNA"/>
</dbReference>
<dbReference type="Gene3D" id="3.10.129.10">
    <property type="entry name" value="Hotdog Thioesterase"/>
    <property type="match status" value="1"/>
</dbReference>
<dbReference type="Proteomes" id="UP000185895">
    <property type="component" value="Unassembled WGS sequence"/>
</dbReference>
<sequence length="127" mass="14278">MMFDFLKLPPIHHFLGGHDIEWDAGQRTLQIKYQTQQSFTNPRGSIEGGMICAILDDVMGVLSALNHTERPATTINLHTDFFRPCQVGIVATKAWFIKEGQKVLSMESEAWQDNKLIAKCSAAFLVL</sequence>
<dbReference type="Pfam" id="PF03061">
    <property type="entry name" value="4HBT"/>
    <property type="match status" value="1"/>
</dbReference>
<proteinExistence type="predicted"/>
<dbReference type="GO" id="GO:0016790">
    <property type="term" value="F:thiolester hydrolase activity"/>
    <property type="evidence" value="ECO:0007669"/>
    <property type="project" value="UniProtKB-ARBA"/>
</dbReference>
<feature type="domain" description="Thioesterase" evidence="1">
    <location>
        <begin position="48"/>
        <end position="114"/>
    </location>
</feature>
<evidence type="ECO:0000313" key="3">
    <source>
        <dbReference type="Proteomes" id="UP000185895"/>
    </source>
</evidence>
<evidence type="ECO:0000313" key="2">
    <source>
        <dbReference type="EMBL" id="OEY91492.1"/>
    </source>
</evidence>
<dbReference type="SUPFAM" id="SSF54637">
    <property type="entry name" value="Thioesterase/thiol ester dehydrase-isomerase"/>
    <property type="match status" value="1"/>
</dbReference>
<dbReference type="AlphaFoldDB" id="A0A1E7QWK4"/>